<keyword evidence="2" id="KW-1185">Reference proteome</keyword>
<reference evidence="1 2" key="1">
    <citation type="submission" date="2018-06" db="EMBL/GenBank/DDBJ databases">
        <authorList>
            <consortium name="Pathogen Informatics"/>
            <person name="Doyle S."/>
        </authorList>
    </citation>
    <scope>NUCLEOTIDE SEQUENCE [LARGE SCALE GENOMIC DNA]</scope>
    <source>
        <strain evidence="1 2">NCTC10476</strain>
    </source>
</reference>
<organism evidence="1 2">
    <name type="scientific">Yersinia ruckeri</name>
    <dbReference type="NCBI Taxonomy" id="29486"/>
    <lineage>
        <taxon>Bacteria</taxon>
        <taxon>Pseudomonadati</taxon>
        <taxon>Pseudomonadota</taxon>
        <taxon>Gammaproteobacteria</taxon>
        <taxon>Enterobacterales</taxon>
        <taxon>Yersiniaceae</taxon>
        <taxon>Yersinia</taxon>
    </lineage>
</organism>
<gene>
    <name evidence="1" type="ORF">NCTC10476_02487</name>
</gene>
<accession>A0A380QR49</accession>
<name>A0A380QR49_YERRU</name>
<sequence length="89" mass="9800">MKKIKGRINGNKPMLGLENALRAVRAKIGSQLWNRVNNPASGLLMLSAGRSKVGLFSHASNAAPFFFFSDRIQRKFIFISLSHVGSLRG</sequence>
<dbReference type="AlphaFoldDB" id="A0A380QR49"/>
<proteinExistence type="predicted"/>
<evidence type="ECO:0000313" key="1">
    <source>
        <dbReference type="EMBL" id="SUQ01140.1"/>
    </source>
</evidence>
<dbReference type="EMBL" id="UHJG01000001">
    <property type="protein sequence ID" value="SUQ01140.1"/>
    <property type="molecule type" value="Genomic_DNA"/>
</dbReference>
<protein>
    <submittedName>
        <fullName evidence="1">Uncharacterized protein</fullName>
    </submittedName>
</protein>
<dbReference type="Proteomes" id="UP000255169">
    <property type="component" value="Unassembled WGS sequence"/>
</dbReference>
<evidence type="ECO:0000313" key="2">
    <source>
        <dbReference type="Proteomes" id="UP000255169"/>
    </source>
</evidence>